<dbReference type="SMART" id="SM00387">
    <property type="entry name" value="HATPase_c"/>
    <property type="match status" value="1"/>
</dbReference>
<dbReference type="InterPro" id="IPR004358">
    <property type="entry name" value="Sig_transdc_His_kin-like_C"/>
</dbReference>
<comment type="catalytic activity">
    <reaction evidence="1">
        <text>ATP + protein L-histidine = ADP + protein N-phospho-L-histidine.</text>
        <dbReference type="EC" id="2.7.13.3"/>
    </reaction>
</comment>
<accession>A0A7X6DQ15</accession>
<name>A0A7X6DQ15_9BACT</name>
<dbReference type="SMART" id="SM00065">
    <property type="entry name" value="GAF"/>
    <property type="match status" value="2"/>
</dbReference>
<dbReference type="Gene3D" id="3.30.450.20">
    <property type="entry name" value="PAS domain"/>
    <property type="match status" value="3"/>
</dbReference>
<keyword evidence="15" id="KW-0175">Coiled coil</keyword>
<dbReference type="SUPFAM" id="SSF55781">
    <property type="entry name" value="GAF domain-like"/>
    <property type="match status" value="2"/>
</dbReference>
<keyword evidence="6 14" id="KW-0597">Phosphoprotein</keyword>
<evidence type="ECO:0000259" key="16">
    <source>
        <dbReference type="PROSITE" id="PS50109"/>
    </source>
</evidence>
<evidence type="ECO:0000313" key="21">
    <source>
        <dbReference type="Proteomes" id="UP000534783"/>
    </source>
</evidence>
<dbReference type="Gene3D" id="2.10.70.100">
    <property type="match status" value="1"/>
</dbReference>
<evidence type="ECO:0000259" key="18">
    <source>
        <dbReference type="PROSITE" id="PS50112"/>
    </source>
</evidence>
<dbReference type="Gene3D" id="1.10.287.130">
    <property type="match status" value="1"/>
</dbReference>
<keyword evidence="12" id="KW-1133">Transmembrane helix</keyword>
<evidence type="ECO:0000256" key="15">
    <source>
        <dbReference type="SAM" id="Coils"/>
    </source>
</evidence>
<feature type="modified residue" description="4-aspartylphosphate" evidence="14">
    <location>
        <position position="1039"/>
    </location>
</feature>
<dbReference type="PROSITE" id="PS50113">
    <property type="entry name" value="PAC"/>
    <property type="match status" value="3"/>
</dbReference>
<evidence type="ECO:0000256" key="11">
    <source>
        <dbReference type="ARBA" id="ARBA00022777"/>
    </source>
</evidence>
<evidence type="ECO:0000256" key="13">
    <source>
        <dbReference type="ARBA" id="ARBA00023136"/>
    </source>
</evidence>
<dbReference type="CDD" id="cd00130">
    <property type="entry name" value="PAS"/>
    <property type="match status" value="3"/>
</dbReference>
<dbReference type="PANTHER" id="PTHR43304">
    <property type="entry name" value="PHYTOCHROME-LIKE PROTEIN CPH1"/>
    <property type="match status" value="1"/>
</dbReference>
<dbReference type="SMART" id="SM00448">
    <property type="entry name" value="REC"/>
    <property type="match status" value="1"/>
</dbReference>
<keyword evidence="11" id="KW-0418">Kinase</keyword>
<dbReference type="InterPro" id="IPR035965">
    <property type="entry name" value="PAS-like_dom_sf"/>
</dbReference>
<evidence type="ECO:0000256" key="5">
    <source>
        <dbReference type="ARBA" id="ARBA00022519"/>
    </source>
</evidence>
<dbReference type="Gene3D" id="3.30.450.40">
    <property type="match status" value="2"/>
</dbReference>
<dbReference type="InterPro" id="IPR029016">
    <property type="entry name" value="GAF-like_dom_sf"/>
</dbReference>
<dbReference type="PROSITE" id="PS50112">
    <property type="entry name" value="PAS"/>
    <property type="match status" value="2"/>
</dbReference>
<feature type="domain" description="Response regulatory" evidence="17">
    <location>
        <begin position="985"/>
        <end position="1105"/>
    </location>
</feature>
<dbReference type="InterPro" id="IPR013656">
    <property type="entry name" value="PAS_4"/>
</dbReference>
<dbReference type="SUPFAM" id="SSF52172">
    <property type="entry name" value="CheY-like"/>
    <property type="match status" value="1"/>
</dbReference>
<gene>
    <name evidence="20" type="ORF">MNODULE_10785</name>
</gene>
<dbReference type="InterPro" id="IPR003594">
    <property type="entry name" value="HATPase_dom"/>
</dbReference>
<evidence type="ECO:0000259" key="19">
    <source>
        <dbReference type="PROSITE" id="PS50113"/>
    </source>
</evidence>
<dbReference type="Pfam" id="PF02518">
    <property type="entry name" value="HATPase_c"/>
    <property type="match status" value="1"/>
</dbReference>
<dbReference type="CDD" id="cd00082">
    <property type="entry name" value="HisKA"/>
    <property type="match status" value="1"/>
</dbReference>
<keyword evidence="9" id="KW-0677">Repeat</keyword>
<dbReference type="PROSITE" id="PS50110">
    <property type="entry name" value="RESPONSE_REGULATORY"/>
    <property type="match status" value="1"/>
</dbReference>
<dbReference type="SUPFAM" id="SSF55785">
    <property type="entry name" value="PYP-like sensor domain (PAS domain)"/>
    <property type="match status" value="3"/>
</dbReference>
<evidence type="ECO:0000256" key="4">
    <source>
        <dbReference type="ARBA" id="ARBA00022475"/>
    </source>
</evidence>
<dbReference type="SMART" id="SM00388">
    <property type="entry name" value="HisKA"/>
    <property type="match status" value="1"/>
</dbReference>
<feature type="domain" description="PAS" evidence="18">
    <location>
        <begin position="186"/>
        <end position="230"/>
    </location>
</feature>
<dbReference type="InterPro" id="IPR011006">
    <property type="entry name" value="CheY-like_superfamily"/>
</dbReference>
<feature type="domain" description="PAC" evidence="19">
    <location>
        <begin position="386"/>
        <end position="438"/>
    </location>
</feature>
<dbReference type="Gene3D" id="3.40.50.2300">
    <property type="match status" value="1"/>
</dbReference>
<comment type="subcellular location">
    <subcellularLocation>
        <location evidence="2">Cell inner membrane</location>
        <topology evidence="2">Multi-pass membrane protein</topology>
    </subcellularLocation>
</comment>
<dbReference type="InterPro" id="IPR036097">
    <property type="entry name" value="HisK_dim/P_sf"/>
</dbReference>
<feature type="coiled-coil region" evidence="15">
    <location>
        <begin position="137"/>
        <end position="164"/>
    </location>
</feature>
<feature type="domain" description="PAC" evidence="19">
    <location>
        <begin position="260"/>
        <end position="310"/>
    </location>
</feature>
<evidence type="ECO:0000256" key="14">
    <source>
        <dbReference type="PROSITE-ProRule" id="PRU00169"/>
    </source>
</evidence>
<dbReference type="InterPro" id="IPR001789">
    <property type="entry name" value="Sig_transdc_resp-reg_receiver"/>
</dbReference>
<keyword evidence="10" id="KW-0547">Nucleotide-binding</keyword>
<evidence type="ECO:0000256" key="6">
    <source>
        <dbReference type="ARBA" id="ARBA00022553"/>
    </source>
</evidence>
<feature type="domain" description="PAC" evidence="19">
    <location>
        <begin position="685"/>
        <end position="737"/>
    </location>
</feature>
<dbReference type="Proteomes" id="UP000534783">
    <property type="component" value="Unassembled WGS sequence"/>
</dbReference>
<dbReference type="InterPro" id="IPR052162">
    <property type="entry name" value="Sensor_kinase/Photoreceptor"/>
</dbReference>
<evidence type="ECO:0000256" key="3">
    <source>
        <dbReference type="ARBA" id="ARBA00012438"/>
    </source>
</evidence>
<dbReference type="Pfam" id="PF13185">
    <property type="entry name" value="GAF_2"/>
    <property type="match status" value="1"/>
</dbReference>
<dbReference type="GO" id="GO:0000166">
    <property type="term" value="F:nucleotide binding"/>
    <property type="evidence" value="ECO:0007669"/>
    <property type="project" value="UniProtKB-KW"/>
</dbReference>
<keyword evidence="13" id="KW-0472">Membrane</keyword>
<keyword evidence="4" id="KW-1003">Cell membrane</keyword>
<proteinExistence type="predicted"/>
<evidence type="ECO:0000256" key="12">
    <source>
        <dbReference type="ARBA" id="ARBA00022989"/>
    </source>
</evidence>
<evidence type="ECO:0000256" key="8">
    <source>
        <dbReference type="ARBA" id="ARBA00022692"/>
    </source>
</evidence>
<keyword evidence="8" id="KW-0812">Transmembrane</keyword>
<sequence length="1110" mass="123864">MKEPEIPPDEEQRLASLRSLQILDTPREERFDRITRMAARLFDVPIALVTLVDASRQWFKSTQGLTLSETQRSISFCGHTILGRDIFVVPDSKEDPRFSDNPLVTGPPFLRFYAGCPLSGPDGRNLGTLCIIDNRPRQMTEADLKALKDLADLVQDELSNLTLSRTNALLSALQKENGERKRVEEALQRFQFSMEHAPDAVFFMTREAGFSYVNEQACRSLGYTRDELLNLKLWDIDPIYPKERWEQVWAQLLEDKTDSVHLETLHRRKDGLVFPVEVSAEHLWLGNDEFHVAFVRDISERKRAEEALREAEARVRLALQAGRIGTWDWNMETGKIVWSRGHEELWGMAPGAFKGTYKDFEGRIHPEDREGVERALALAIVERRTLRDKFRIVWPDGSIHWIAAQGEPFFDEEGKPVRMIGVVRDITEQQRAEDEVVLLQTILLAVGESPTLPAALYVAMEKICEATGWEIGQAWIPQPDGKTLACSPTWYRREGCFEKLRWMSREMTLLPGEGLPGIAFSTKQPVWVQDLSQAENCSRAPAATEAGLKSGFAVPVLAADQVVAVLEWYISESRREDERLIRLVSALASQLGVVVGRKRSEEALSAEKNRLAVTLRSIGDGVIATDTEGKIVLMNKVAEGLTGTNQEEALGRPLNEIFSISDERTRQALENPVTRVLQTGRTVTPANPTVLISRDGSERIISDSAAPIRDQKGEIIGTILVFRNITDEKKREEDLLRMSKLEAVGLLAGGIAHDFNNIVTAILGNLSLIKTELGPAHRFYRHLEDAETASLRARDLSHQLLTFSKGGAPIKKTLRINHLLEHSIQFALRGSNVHPAFYISDALWPVDIDEGQISQVLHNLVINAQQAMPEGGTLQVRAENYIATGTEKRLPIPAGRYIHLSVRDFGIGIKKAHLDKIFDPYFTTKQKGSGFGLSTSYSIVKKHDGHMTVDSELGKGSTFSIYLPASSKEIEPPATTEAPLRGKGKILVMDDEKSVRRVLGEMLRFLGYEVGFAEDGSGAIARYGEAKGAARPFDLIIMDLTIPGEIGGKEALQKLLAVDPDVKAIVSSGYSNDPIMADYAQYGFKGVMAKPYKLEDLSKILHKVMTDKGR</sequence>
<dbReference type="SUPFAM" id="SSF47384">
    <property type="entry name" value="Homodimeric domain of signal transducing histidine kinase"/>
    <property type="match status" value="1"/>
</dbReference>
<feature type="domain" description="PAS" evidence="18">
    <location>
        <begin position="607"/>
        <end position="680"/>
    </location>
</feature>
<evidence type="ECO:0000313" key="20">
    <source>
        <dbReference type="EMBL" id="NKE71222.1"/>
    </source>
</evidence>
<dbReference type="NCBIfam" id="TIGR00229">
    <property type="entry name" value="sensory_box"/>
    <property type="match status" value="3"/>
</dbReference>
<dbReference type="SMART" id="SM00086">
    <property type="entry name" value="PAC"/>
    <property type="match status" value="3"/>
</dbReference>
<dbReference type="PROSITE" id="PS50109">
    <property type="entry name" value="HIS_KIN"/>
    <property type="match status" value="1"/>
</dbReference>
<dbReference type="InterPro" id="IPR013655">
    <property type="entry name" value="PAS_fold_3"/>
</dbReference>
<evidence type="ECO:0000256" key="1">
    <source>
        <dbReference type="ARBA" id="ARBA00000085"/>
    </source>
</evidence>
<keyword evidence="5" id="KW-0997">Cell inner membrane</keyword>
<dbReference type="Pfam" id="PF08447">
    <property type="entry name" value="PAS_3"/>
    <property type="match status" value="1"/>
</dbReference>
<evidence type="ECO:0000256" key="2">
    <source>
        <dbReference type="ARBA" id="ARBA00004429"/>
    </source>
</evidence>
<feature type="coiled-coil region" evidence="15">
    <location>
        <begin position="294"/>
        <end position="321"/>
    </location>
</feature>
<dbReference type="Pfam" id="PF01590">
    <property type="entry name" value="GAF"/>
    <property type="match status" value="1"/>
</dbReference>
<feature type="domain" description="Histidine kinase" evidence="16">
    <location>
        <begin position="750"/>
        <end position="967"/>
    </location>
</feature>
<evidence type="ECO:0000256" key="10">
    <source>
        <dbReference type="ARBA" id="ARBA00022741"/>
    </source>
</evidence>
<dbReference type="Pfam" id="PF00072">
    <property type="entry name" value="Response_reg"/>
    <property type="match status" value="1"/>
</dbReference>
<dbReference type="FunFam" id="2.10.70.100:FF:000001">
    <property type="entry name" value="Sensory transduction histidine kinase"/>
    <property type="match status" value="1"/>
</dbReference>
<dbReference type="PANTHER" id="PTHR43304:SF1">
    <property type="entry name" value="PAC DOMAIN-CONTAINING PROTEIN"/>
    <property type="match status" value="1"/>
</dbReference>
<dbReference type="Pfam" id="PF13426">
    <property type="entry name" value="PAS_9"/>
    <property type="match status" value="1"/>
</dbReference>
<dbReference type="GO" id="GO:0005886">
    <property type="term" value="C:plasma membrane"/>
    <property type="evidence" value="ECO:0007669"/>
    <property type="project" value="UniProtKB-SubCell"/>
</dbReference>
<dbReference type="SMART" id="SM00091">
    <property type="entry name" value="PAS"/>
    <property type="match status" value="3"/>
</dbReference>
<evidence type="ECO:0000259" key="17">
    <source>
        <dbReference type="PROSITE" id="PS50110"/>
    </source>
</evidence>
<dbReference type="InterPro" id="IPR000700">
    <property type="entry name" value="PAS-assoc_C"/>
</dbReference>
<dbReference type="InterPro" id="IPR000014">
    <property type="entry name" value="PAS"/>
</dbReference>
<dbReference type="Pfam" id="PF00512">
    <property type="entry name" value="HisKA"/>
    <property type="match status" value="1"/>
</dbReference>
<dbReference type="RefSeq" id="WP_168059661.1">
    <property type="nucleotide sequence ID" value="NZ_VTOW01000002.1"/>
</dbReference>
<evidence type="ECO:0000256" key="7">
    <source>
        <dbReference type="ARBA" id="ARBA00022679"/>
    </source>
</evidence>
<dbReference type="InterPro" id="IPR003018">
    <property type="entry name" value="GAF"/>
</dbReference>
<keyword evidence="21" id="KW-1185">Reference proteome</keyword>
<dbReference type="AlphaFoldDB" id="A0A7X6DQ15"/>
<dbReference type="EC" id="2.7.13.3" evidence="3"/>
<protein>
    <recommendedName>
        <fullName evidence="3">histidine kinase</fullName>
        <ecNumber evidence="3">2.7.13.3</ecNumber>
    </recommendedName>
</protein>
<dbReference type="InterPro" id="IPR005467">
    <property type="entry name" value="His_kinase_dom"/>
</dbReference>
<organism evidence="20 21">
    <name type="scientific">Candidatus Manganitrophus noduliformans</name>
    <dbReference type="NCBI Taxonomy" id="2606439"/>
    <lineage>
        <taxon>Bacteria</taxon>
        <taxon>Pseudomonadati</taxon>
        <taxon>Nitrospirota</taxon>
        <taxon>Nitrospiria</taxon>
        <taxon>Candidatus Troglogloeales</taxon>
        <taxon>Candidatus Manganitrophaceae</taxon>
        <taxon>Candidatus Manganitrophus</taxon>
    </lineage>
</organism>
<dbReference type="PRINTS" id="PR00344">
    <property type="entry name" value="BCTRLSENSOR"/>
</dbReference>
<dbReference type="InterPro" id="IPR001610">
    <property type="entry name" value="PAC"/>
</dbReference>
<keyword evidence="7" id="KW-0808">Transferase</keyword>
<dbReference type="GO" id="GO:0000155">
    <property type="term" value="F:phosphorelay sensor kinase activity"/>
    <property type="evidence" value="ECO:0007669"/>
    <property type="project" value="InterPro"/>
</dbReference>
<dbReference type="InterPro" id="IPR003661">
    <property type="entry name" value="HisK_dim/P_dom"/>
</dbReference>
<dbReference type="EMBL" id="VTOW01000002">
    <property type="protein sequence ID" value="NKE71222.1"/>
    <property type="molecule type" value="Genomic_DNA"/>
</dbReference>
<dbReference type="InterPro" id="IPR036890">
    <property type="entry name" value="HATPase_C_sf"/>
</dbReference>
<dbReference type="Gene3D" id="3.30.565.10">
    <property type="entry name" value="Histidine kinase-like ATPase, C-terminal domain"/>
    <property type="match status" value="1"/>
</dbReference>
<evidence type="ECO:0000256" key="9">
    <source>
        <dbReference type="ARBA" id="ARBA00022737"/>
    </source>
</evidence>
<comment type="caution">
    <text evidence="20">The sequence shown here is derived from an EMBL/GenBank/DDBJ whole genome shotgun (WGS) entry which is preliminary data.</text>
</comment>
<reference evidence="20 21" key="1">
    <citation type="journal article" date="2020" name="Nature">
        <title>Bacterial chemolithoautotrophy via manganese oxidation.</title>
        <authorList>
            <person name="Yu H."/>
            <person name="Leadbetter J.R."/>
        </authorList>
    </citation>
    <scope>NUCLEOTIDE SEQUENCE [LARGE SCALE GENOMIC DNA]</scope>
    <source>
        <strain evidence="20 21">Mn-1</strain>
    </source>
</reference>
<dbReference type="Pfam" id="PF08448">
    <property type="entry name" value="PAS_4"/>
    <property type="match status" value="1"/>
</dbReference>
<dbReference type="SUPFAM" id="SSF55874">
    <property type="entry name" value="ATPase domain of HSP90 chaperone/DNA topoisomerase II/histidine kinase"/>
    <property type="match status" value="1"/>
</dbReference>